<feature type="transmembrane region" description="Helical" evidence="1">
    <location>
        <begin position="6"/>
        <end position="24"/>
    </location>
</feature>
<dbReference type="EMBL" id="JAGQFT020000009">
    <property type="protein sequence ID" value="MBS7458079.1"/>
    <property type="molecule type" value="Genomic_DNA"/>
</dbReference>
<dbReference type="Proteomes" id="UP000675747">
    <property type="component" value="Unassembled WGS sequence"/>
</dbReference>
<dbReference type="EMBL" id="JAGQFT010000226">
    <property type="protein sequence ID" value="MBR0564043.1"/>
    <property type="molecule type" value="Genomic_DNA"/>
</dbReference>
<keyword evidence="1" id="KW-0812">Transmembrane</keyword>
<gene>
    <name evidence="3" type="ORF">KB893_013145</name>
    <name evidence="2" type="ORF">KB893_16270</name>
</gene>
<evidence type="ECO:0000313" key="3">
    <source>
        <dbReference type="EMBL" id="MBS7458079.1"/>
    </source>
</evidence>
<sequence>MSPDPIGWLATAILLATLGRQVWVQYRDRTGAGLSSWLFVGQVAASCGFIVYSWLLDNWVFLFSNIAILCVAITGQLVYRRNVRAGRGRVPAAEHP</sequence>
<keyword evidence="1" id="KW-0472">Membrane</keyword>
<evidence type="ECO:0000256" key="1">
    <source>
        <dbReference type="SAM" id="Phobius"/>
    </source>
</evidence>
<proteinExistence type="predicted"/>
<keyword evidence="4" id="KW-1185">Reference proteome</keyword>
<comment type="caution">
    <text evidence="2">The sequence shown here is derived from an EMBL/GenBank/DDBJ whole genome shotgun (WGS) entry which is preliminary data.</text>
</comment>
<dbReference type="AlphaFoldDB" id="A0A8J7VY55"/>
<dbReference type="RefSeq" id="WP_211927910.1">
    <property type="nucleotide sequence ID" value="NZ_JAGQFT020000009.1"/>
</dbReference>
<feature type="transmembrane region" description="Helical" evidence="1">
    <location>
        <begin position="36"/>
        <end position="55"/>
    </location>
</feature>
<feature type="transmembrane region" description="Helical" evidence="1">
    <location>
        <begin position="61"/>
        <end position="79"/>
    </location>
</feature>
<evidence type="ECO:0000313" key="4">
    <source>
        <dbReference type="Proteomes" id="UP000675747"/>
    </source>
</evidence>
<evidence type="ECO:0008006" key="5">
    <source>
        <dbReference type="Google" id="ProtNLM"/>
    </source>
</evidence>
<reference evidence="3 4" key="1">
    <citation type="journal article" date="2021" name="Microbiol. Resour. Announc.">
        <title>Draft Genome Sequence of Coralloluteibacterium stylophorae LMG 29479T.</title>
        <authorList>
            <person name="Karlyshev A.V."/>
            <person name="Kudryashova E.B."/>
            <person name="Ariskina E.V."/>
            <person name="Conroy A.P."/>
            <person name="Abidueva E.Y."/>
        </authorList>
    </citation>
    <scope>NUCLEOTIDE SEQUENCE [LARGE SCALE GENOMIC DNA]</scope>
    <source>
        <strain evidence="3 4">LMG 29479</strain>
    </source>
</reference>
<keyword evidence="1" id="KW-1133">Transmembrane helix</keyword>
<name>A0A8J7VY55_9GAMM</name>
<organism evidence="2">
    <name type="scientific">Coralloluteibacterium stylophorae</name>
    <dbReference type="NCBI Taxonomy" id="1776034"/>
    <lineage>
        <taxon>Bacteria</taxon>
        <taxon>Pseudomonadati</taxon>
        <taxon>Pseudomonadota</taxon>
        <taxon>Gammaproteobacteria</taxon>
        <taxon>Lysobacterales</taxon>
        <taxon>Lysobacteraceae</taxon>
        <taxon>Coralloluteibacterium</taxon>
    </lineage>
</organism>
<evidence type="ECO:0000313" key="2">
    <source>
        <dbReference type="EMBL" id="MBR0564043.1"/>
    </source>
</evidence>
<protein>
    <recommendedName>
        <fullName evidence="5">PQ-loop repeat-containing protein</fullName>
    </recommendedName>
</protein>
<dbReference type="Gene3D" id="1.20.1280.290">
    <property type="match status" value="1"/>
</dbReference>
<reference evidence="2" key="2">
    <citation type="submission" date="2021-04" db="EMBL/GenBank/DDBJ databases">
        <authorList>
            <person name="Karlyshev A.V."/>
        </authorList>
    </citation>
    <scope>NUCLEOTIDE SEQUENCE</scope>
    <source>
        <strain evidence="2">LMG 29479</strain>
    </source>
</reference>
<accession>A0A8J7VY55</accession>